<dbReference type="AlphaFoldDB" id="A0A9X2L5M8"/>
<keyword evidence="2" id="KW-0808">Transferase</keyword>
<protein>
    <submittedName>
        <fullName evidence="4">23S rRNA (Guanosine(2251)-2'-O)-methyltransferase RlmB</fullName>
    </submittedName>
</protein>
<dbReference type="InterPro" id="IPR029026">
    <property type="entry name" value="tRNA_m1G_MTases_N"/>
</dbReference>
<dbReference type="SMART" id="SM00967">
    <property type="entry name" value="SpoU_sub_bind"/>
    <property type="match status" value="1"/>
</dbReference>
<dbReference type="GO" id="GO:0005829">
    <property type="term" value="C:cytosol"/>
    <property type="evidence" value="ECO:0007669"/>
    <property type="project" value="TreeGrafter"/>
</dbReference>
<dbReference type="RefSeq" id="WP_255134957.1">
    <property type="nucleotide sequence ID" value="NZ_JANDBC010000002.1"/>
</dbReference>
<evidence type="ECO:0000259" key="3">
    <source>
        <dbReference type="SMART" id="SM00967"/>
    </source>
</evidence>
<dbReference type="Gene3D" id="3.30.1330.30">
    <property type="match status" value="1"/>
</dbReference>
<reference evidence="4" key="1">
    <citation type="submission" date="2022-06" db="EMBL/GenBank/DDBJ databases">
        <title>Gracilimonas sp. CAU 1638 isolated from sea sediment.</title>
        <authorList>
            <person name="Kim W."/>
        </authorList>
    </citation>
    <scope>NUCLEOTIDE SEQUENCE</scope>
    <source>
        <strain evidence="4">CAU 1638</strain>
    </source>
</reference>
<dbReference type="InterPro" id="IPR029028">
    <property type="entry name" value="Alpha/beta_knot_MTases"/>
</dbReference>
<dbReference type="SUPFAM" id="SSF75217">
    <property type="entry name" value="alpha/beta knot"/>
    <property type="match status" value="1"/>
</dbReference>
<gene>
    <name evidence="4" type="primary">rlmB</name>
    <name evidence="4" type="ORF">NM125_10885</name>
</gene>
<dbReference type="CDD" id="cd18103">
    <property type="entry name" value="SpoU-like_RlmB"/>
    <property type="match status" value="1"/>
</dbReference>
<dbReference type="GO" id="GO:0003723">
    <property type="term" value="F:RNA binding"/>
    <property type="evidence" value="ECO:0007669"/>
    <property type="project" value="InterPro"/>
</dbReference>
<name>A0A9X2L5M8_9BACT</name>
<feature type="domain" description="RNA 2-O ribose methyltransferase substrate binding" evidence="3">
    <location>
        <begin position="8"/>
        <end position="84"/>
    </location>
</feature>
<comment type="caution">
    <text evidence="4">The sequence shown here is derived from an EMBL/GenBank/DDBJ whole genome shotgun (WGS) entry which is preliminary data.</text>
</comment>
<dbReference type="Gene3D" id="3.40.1280.10">
    <property type="match status" value="1"/>
</dbReference>
<accession>A0A9X2L5M8</accession>
<dbReference type="Pfam" id="PF00588">
    <property type="entry name" value="SpoU_methylase"/>
    <property type="match status" value="1"/>
</dbReference>
<evidence type="ECO:0000256" key="2">
    <source>
        <dbReference type="ARBA" id="ARBA00022679"/>
    </source>
</evidence>
<evidence type="ECO:0000313" key="5">
    <source>
        <dbReference type="Proteomes" id="UP001139125"/>
    </source>
</evidence>
<keyword evidence="5" id="KW-1185">Reference proteome</keyword>
<dbReference type="GO" id="GO:0008173">
    <property type="term" value="F:RNA methyltransferase activity"/>
    <property type="evidence" value="ECO:0007669"/>
    <property type="project" value="InterPro"/>
</dbReference>
<dbReference type="InterPro" id="IPR029064">
    <property type="entry name" value="Ribosomal_eL30-like_sf"/>
</dbReference>
<proteinExistence type="predicted"/>
<dbReference type="EMBL" id="JANDBC010000002">
    <property type="protein sequence ID" value="MCP9292083.1"/>
    <property type="molecule type" value="Genomic_DNA"/>
</dbReference>
<evidence type="ECO:0000313" key="4">
    <source>
        <dbReference type="EMBL" id="MCP9292083.1"/>
    </source>
</evidence>
<dbReference type="GO" id="GO:0006396">
    <property type="term" value="P:RNA processing"/>
    <property type="evidence" value="ECO:0007669"/>
    <property type="project" value="InterPro"/>
</dbReference>
<keyword evidence="1" id="KW-0489">Methyltransferase</keyword>
<dbReference type="InterPro" id="IPR004441">
    <property type="entry name" value="rRNA_MeTrfase_TrmH"/>
</dbReference>
<dbReference type="InterPro" id="IPR001537">
    <property type="entry name" value="SpoU_MeTrfase"/>
</dbReference>
<dbReference type="PANTHER" id="PTHR46429">
    <property type="entry name" value="23S RRNA (GUANOSINE-2'-O-)-METHYLTRANSFERASE RLMB"/>
    <property type="match status" value="1"/>
</dbReference>
<dbReference type="NCBIfam" id="TIGR00186">
    <property type="entry name" value="rRNA_methyl_3"/>
    <property type="match status" value="1"/>
</dbReference>
<dbReference type="PANTHER" id="PTHR46429:SF1">
    <property type="entry name" value="23S RRNA (GUANOSINE-2'-O-)-METHYLTRANSFERASE RLMB"/>
    <property type="match status" value="1"/>
</dbReference>
<dbReference type="GO" id="GO:0032259">
    <property type="term" value="P:methylation"/>
    <property type="evidence" value="ECO:0007669"/>
    <property type="project" value="UniProtKB-KW"/>
</dbReference>
<organism evidence="4 5">
    <name type="scientific">Gracilimonas sediminicola</name>
    <dbReference type="NCBI Taxonomy" id="2952158"/>
    <lineage>
        <taxon>Bacteria</taxon>
        <taxon>Pseudomonadati</taxon>
        <taxon>Balneolota</taxon>
        <taxon>Balneolia</taxon>
        <taxon>Balneolales</taxon>
        <taxon>Balneolaceae</taxon>
        <taxon>Gracilimonas</taxon>
    </lineage>
</organism>
<dbReference type="Pfam" id="PF08032">
    <property type="entry name" value="SpoU_sub_bind"/>
    <property type="match status" value="1"/>
</dbReference>
<dbReference type="SUPFAM" id="SSF55315">
    <property type="entry name" value="L30e-like"/>
    <property type="match status" value="1"/>
</dbReference>
<dbReference type="InterPro" id="IPR013123">
    <property type="entry name" value="SpoU_subst-bd"/>
</dbReference>
<dbReference type="Proteomes" id="UP001139125">
    <property type="component" value="Unassembled WGS sequence"/>
</dbReference>
<evidence type="ECO:0000256" key="1">
    <source>
        <dbReference type="ARBA" id="ARBA00022603"/>
    </source>
</evidence>
<sequence>MAKSENFFIYGRNPVEEALQNQPAEIDKIYVKNNIKPSSYQNISELASTNDVPLVKVPGPKIFSLVGKVNDQGFVAQMSTVAYTPFFDWVETLIMSNNPAVLLLHGIEDPHNFGAILRSAAASGMDAVIIPMQNQAPVNATVFKTSAGTAGRIPVIRIHDINQGIKDLTATGFSIVGLDGSGKKSLWEADFHKPVAFLVGSEGEGIHPENLKRCDEVIHIPMQNNVESLNASVSAALVSYEWMRQNPATDS</sequence>